<sequence length="741" mass="84707">MTLRQVEAYNDQMKSEIAVTRRATYKAEESINSLESGKKQQDILIDSLNEQLRRAQEELALTEAQLISQRGETSAATQTLKDANAEMEAINFEKKQLLQQWKVALIGMQRRDEALQATEEALVKQREQEMALDSEVSGVKKAIRKEEEKNELLTATESKLEAESRLVDSNMVACKEKEERHHEKFAMLNKSLEQTDVELSKVTQQEAALEHEVNALEAQVQKTMMETKKLQDSALTNLGEQVAVEKGAANTSLATEKLKAQREEMEMSAAQMHNELARIRVDTLNTMSHNSQLGGQLKNLNEELTEKDALMAKYEQESRRRNIEIEKKQHELDLLNKKFDTLMKQRAGVAELDEDAGPLEATIVHLKREVATKQTENAELQRVWIKAQTELVNVANSNQTVSEQLHDKRAKSSILMQKQMRLETQFETQGKEVKELERGNGGLHNELTKVNQLLAEHQTKQHLLVDDNFLMETEFVEKLKLMELEAVSAEGQIVELKAQKERLLLDVVEAEKQIMLLEKKIALERETQAALDPEVGAAEVRAMQREIHRMRLRYSQLQRRQEQMIIEMERAIYKRDNIEAKGKINAQRNGSIPTQAALVKEVAELQAKLKGTTRDANMTQLTVQKLQERQAVENSHLEDSASRLLEFRQQMQRIGDSIASQEQQHLFMRKQLHKHKRLVKNLVAAAEGVYQPIGRESVLLEQLNDNHGVSRRLMQLVEQLESDFSQHAHLFSSLLQTVLGS</sequence>
<feature type="coiled-coil region" evidence="1">
    <location>
        <begin position="192"/>
        <end position="383"/>
    </location>
</feature>
<dbReference type="InterPro" id="IPR037386">
    <property type="entry name" value="CCDC40"/>
</dbReference>
<accession>A0A7S4HDY4</accession>
<dbReference type="Pfam" id="PF08647">
    <property type="entry name" value="BRE1"/>
    <property type="match status" value="1"/>
</dbReference>
<organism evidence="2">
    <name type="scientific">Prymnesium polylepis</name>
    <dbReference type="NCBI Taxonomy" id="72548"/>
    <lineage>
        <taxon>Eukaryota</taxon>
        <taxon>Haptista</taxon>
        <taxon>Haptophyta</taxon>
        <taxon>Prymnesiophyceae</taxon>
        <taxon>Prymnesiales</taxon>
        <taxon>Prymnesiaceae</taxon>
        <taxon>Prymnesium</taxon>
    </lineage>
</organism>
<dbReference type="SUPFAM" id="SSF90257">
    <property type="entry name" value="Myosin rod fragments"/>
    <property type="match status" value="1"/>
</dbReference>
<dbReference type="AlphaFoldDB" id="A0A7S4HDY4"/>
<evidence type="ECO:0000256" key="1">
    <source>
        <dbReference type="SAM" id="Coils"/>
    </source>
</evidence>
<feature type="coiled-coil region" evidence="1">
    <location>
        <begin position="479"/>
        <end position="560"/>
    </location>
</feature>
<protein>
    <recommendedName>
        <fullName evidence="3">Coiled-coil domain-containing protein 40</fullName>
    </recommendedName>
</protein>
<dbReference type="PANTHER" id="PTHR16275:SF8">
    <property type="entry name" value="COILED-COIL DOMAIN-CONTAINING PROTEIN 40"/>
    <property type="match status" value="1"/>
</dbReference>
<proteinExistence type="predicted"/>
<name>A0A7S4HDY4_9EUKA</name>
<evidence type="ECO:0000313" key="2">
    <source>
        <dbReference type="EMBL" id="CAE2196287.1"/>
    </source>
</evidence>
<keyword evidence="1" id="KW-0175">Coiled coil</keyword>
<dbReference type="GO" id="GO:0035082">
    <property type="term" value="P:axoneme assembly"/>
    <property type="evidence" value="ECO:0007669"/>
    <property type="project" value="InterPro"/>
</dbReference>
<dbReference type="PANTHER" id="PTHR16275">
    <property type="entry name" value="COILED-COIL DOMAIN-CONTAINING PROTEIN 40"/>
    <property type="match status" value="1"/>
</dbReference>
<dbReference type="EMBL" id="HBKO01003267">
    <property type="protein sequence ID" value="CAE2196287.1"/>
    <property type="molecule type" value="Transcribed_RNA"/>
</dbReference>
<feature type="coiled-coil region" evidence="1">
    <location>
        <begin position="38"/>
        <end position="100"/>
    </location>
</feature>
<evidence type="ECO:0008006" key="3">
    <source>
        <dbReference type="Google" id="ProtNLM"/>
    </source>
</evidence>
<gene>
    <name evidence="2" type="ORF">CPOL0286_LOCUS1641</name>
</gene>
<reference evidence="2" key="1">
    <citation type="submission" date="2021-01" db="EMBL/GenBank/DDBJ databases">
        <authorList>
            <person name="Corre E."/>
            <person name="Pelletier E."/>
            <person name="Niang G."/>
            <person name="Scheremetjew M."/>
            <person name="Finn R."/>
            <person name="Kale V."/>
            <person name="Holt S."/>
            <person name="Cochrane G."/>
            <person name="Meng A."/>
            <person name="Brown T."/>
            <person name="Cohen L."/>
        </authorList>
    </citation>
    <scope>NUCLEOTIDE SEQUENCE</scope>
    <source>
        <strain evidence="2">UIO037</strain>
    </source>
</reference>
<dbReference type="GO" id="GO:0005737">
    <property type="term" value="C:cytoplasm"/>
    <property type="evidence" value="ECO:0007669"/>
    <property type="project" value="TreeGrafter"/>
</dbReference>